<dbReference type="InterPro" id="IPR050357">
    <property type="entry name" value="Arrestin_domain-protein"/>
</dbReference>
<dbReference type="GO" id="GO:0015031">
    <property type="term" value="P:protein transport"/>
    <property type="evidence" value="ECO:0007669"/>
    <property type="project" value="TreeGrafter"/>
</dbReference>
<dbReference type="PANTHER" id="PTHR11188">
    <property type="entry name" value="ARRESTIN DOMAIN CONTAINING PROTEIN"/>
    <property type="match status" value="1"/>
</dbReference>
<accession>A0AAN7QHK5</accession>
<evidence type="ECO:0000313" key="4">
    <source>
        <dbReference type="EMBL" id="KAK4878088.1"/>
    </source>
</evidence>
<feature type="domain" description="Arrestin C-terminal-like" evidence="3">
    <location>
        <begin position="179"/>
        <end position="312"/>
    </location>
</feature>
<evidence type="ECO:0000259" key="3">
    <source>
        <dbReference type="SMART" id="SM01017"/>
    </source>
</evidence>
<dbReference type="PANTHER" id="PTHR11188:SF176">
    <property type="entry name" value="ARRESTIN DOMAIN-CONTAINING PROTEIN 1"/>
    <property type="match status" value="1"/>
</dbReference>
<comment type="similarity">
    <text evidence="1">Belongs to the arrestin family.</text>
</comment>
<dbReference type="EMBL" id="JARPUR010000004">
    <property type="protein sequence ID" value="KAK4878088.1"/>
    <property type="molecule type" value="Genomic_DNA"/>
</dbReference>
<protein>
    <recommendedName>
        <fullName evidence="3">Arrestin C-terminal-like domain-containing protein</fullName>
    </recommendedName>
</protein>
<comment type="caution">
    <text evidence="4">The sequence shown here is derived from an EMBL/GenBank/DDBJ whole genome shotgun (WGS) entry which is preliminary data.</text>
</comment>
<dbReference type="Proteomes" id="UP001353858">
    <property type="component" value="Unassembled WGS sequence"/>
</dbReference>
<evidence type="ECO:0000256" key="2">
    <source>
        <dbReference type="ARBA" id="ARBA00022606"/>
    </source>
</evidence>
<gene>
    <name evidence="4" type="ORF">RN001_010594</name>
</gene>
<dbReference type="InterPro" id="IPR014752">
    <property type="entry name" value="Arrestin-like_C"/>
</dbReference>
<dbReference type="GO" id="GO:0005737">
    <property type="term" value="C:cytoplasm"/>
    <property type="evidence" value="ECO:0007669"/>
    <property type="project" value="TreeGrafter"/>
</dbReference>
<proteinExistence type="inferred from homology"/>
<dbReference type="Pfam" id="PF00339">
    <property type="entry name" value="Arrestin_N"/>
    <property type="match status" value="1"/>
</dbReference>
<dbReference type="Pfam" id="PF02752">
    <property type="entry name" value="Arrestin_C"/>
    <property type="match status" value="1"/>
</dbReference>
<evidence type="ECO:0000256" key="1">
    <source>
        <dbReference type="ARBA" id="ARBA00005298"/>
    </source>
</evidence>
<dbReference type="InterPro" id="IPR014756">
    <property type="entry name" value="Ig_E-set"/>
</dbReference>
<evidence type="ECO:0000313" key="5">
    <source>
        <dbReference type="Proteomes" id="UP001353858"/>
    </source>
</evidence>
<organism evidence="4 5">
    <name type="scientific">Aquatica leii</name>
    <dbReference type="NCBI Taxonomy" id="1421715"/>
    <lineage>
        <taxon>Eukaryota</taxon>
        <taxon>Metazoa</taxon>
        <taxon>Ecdysozoa</taxon>
        <taxon>Arthropoda</taxon>
        <taxon>Hexapoda</taxon>
        <taxon>Insecta</taxon>
        <taxon>Pterygota</taxon>
        <taxon>Neoptera</taxon>
        <taxon>Endopterygota</taxon>
        <taxon>Coleoptera</taxon>
        <taxon>Polyphaga</taxon>
        <taxon>Elateriformia</taxon>
        <taxon>Elateroidea</taxon>
        <taxon>Lampyridae</taxon>
        <taxon>Luciolinae</taxon>
        <taxon>Aquatica</taxon>
    </lineage>
</organism>
<dbReference type="Gene3D" id="2.60.40.640">
    <property type="match status" value="2"/>
</dbReference>
<dbReference type="InterPro" id="IPR011022">
    <property type="entry name" value="Arrestin_C-like"/>
</dbReference>
<dbReference type="SUPFAM" id="SSF81296">
    <property type="entry name" value="E set domains"/>
    <property type="match status" value="2"/>
</dbReference>
<dbReference type="InterPro" id="IPR011021">
    <property type="entry name" value="Arrestin-like_N"/>
</dbReference>
<keyword evidence="5" id="KW-1185">Reference proteome</keyword>
<dbReference type="SMART" id="SM01017">
    <property type="entry name" value="Arrestin_C"/>
    <property type="match status" value="1"/>
</dbReference>
<sequence>MSNEIQIYLDNYNDYCIPGQTINGRLVCNFTSEKQIRAILVNFTGKCDTSWTESESYYDDFFKEDRTRDIHFSGGEIYFDEKLNLAGDQGTFTLPAGKHVYNFLYKLPEHLPSSYNSPDNRGTVQYLIKAIIDSPWKFNTKAVVMLNLISPLDLNYVPRVREPVEISLDKTVCSCWCSCSDAVTFTFSLPSTGFVPGQSIRVGIYVQNLTRVNVQQVKFKVTEFIEIKATTPHTSSKYDKQVIAECVESGVGAHGEKSWTAVLDIPRHRHYPNLIPCNLINISYKIKGEAVLPCPHSNLTASLPITIGQVQLTGVDVSATLGPPSDWLDPTAPTVSRTLIMPNSDRRNYGSMQPTAPLNSIEHQMPPTYEEVQKDMIRL</sequence>
<name>A0AAN7QHK5_9COLE</name>
<keyword evidence="2" id="KW-0716">Sensory transduction</keyword>
<reference evidence="5" key="1">
    <citation type="submission" date="2023-01" db="EMBL/GenBank/DDBJ databases">
        <title>Key to firefly adult light organ development and bioluminescence: homeobox transcription factors regulate luciferase expression and transportation to peroxisome.</title>
        <authorList>
            <person name="Fu X."/>
        </authorList>
    </citation>
    <scope>NUCLEOTIDE SEQUENCE [LARGE SCALE GENOMIC DNA]</scope>
</reference>
<dbReference type="AlphaFoldDB" id="A0AAN7QHK5"/>